<dbReference type="Proteomes" id="UP000198599">
    <property type="component" value="Unassembled WGS sequence"/>
</dbReference>
<dbReference type="PANTHER" id="PTHR40267:SF1">
    <property type="entry name" value="BLR3294 PROTEIN"/>
    <property type="match status" value="1"/>
</dbReference>
<name>A0A1I4YEH2_9RHOB</name>
<dbReference type="RefSeq" id="WP_092833268.1">
    <property type="nucleotide sequence ID" value="NZ_FOVP01000001.1"/>
</dbReference>
<dbReference type="PIRSF" id="PIRSF015736">
    <property type="entry name" value="MI"/>
    <property type="match status" value="1"/>
</dbReference>
<proteinExistence type="predicted"/>
<evidence type="ECO:0000313" key="2">
    <source>
        <dbReference type="Proteomes" id="UP000198599"/>
    </source>
</evidence>
<gene>
    <name evidence="1" type="ORF">SAMN04487859_101140</name>
</gene>
<dbReference type="AlphaFoldDB" id="A0A1I4YEH2"/>
<dbReference type="EMBL" id="FOVP01000001">
    <property type="protein sequence ID" value="SFN36173.1"/>
    <property type="molecule type" value="Genomic_DNA"/>
</dbReference>
<dbReference type="Gene3D" id="3.40.50.12500">
    <property type="match status" value="1"/>
</dbReference>
<evidence type="ECO:0000313" key="1">
    <source>
        <dbReference type="EMBL" id="SFN36173.1"/>
    </source>
</evidence>
<keyword evidence="1" id="KW-0413">Isomerase</keyword>
<dbReference type="OrthoDB" id="9816064at2"/>
<dbReference type="GO" id="GO:0016853">
    <property type="term" value="F:isomerase activity"/>
    <property type="evidence" value="ECO:0007669"/>
    <property type="project" value="UniProtKB-KW"/>
</dbReference>
<keyword evidence="2" id="KW-1185">Reference proteome</keyword>
<dbReference type="Pfam" id="PF17645">
    <property type="entry name" value="Amdase"/>
    <property type="match status" value="1"/>
</dbReference>
<dbReference type="PANTHER" id="PTHR40267">
    <property type="entry name" value="BLR3294 PROTEIN"/>
    <property type="match status" value="1"/>
</dbReference>
<dbReference type="InterPro" id="IPR026286">
    <property type="entry name" value="MaiA/AMDase"/>
</dbReference>
<sequence length="247" mass="25906">MDYALDAGAGAGLRLGVILLSTDETLEYEARQVIGARDVNLLHTRIPARADVTPEDLRLMAPEMTRTAALLPKDLSAVAYACTSGATIIGSENVASLINAAHPDTAVTNPLVAVIAALKALGVTRIAMVTPYVAEVTRPMCAILAAEGIEVVSEVSFGQKEDWTVARITEGSTEAAMLAAAKVEGVEAVFASCTNLRTFGIIDAVEARLGLPVISSNQALIWDMLRLSGAEARGWGPGRLFDLDMGA</sequence>
<dbReference type="InterPro" id="IPR053714">
    <property type="entry name" value="Iso_Racemase_Enz_sf"/>
</dbReference>
<protein>
    <submittedName>
        <fullName evidence="1">Maleate isomerase</fullName>
    </submittedName>
</protein>
<organism evidence="1 2">
    <name type="scientific">Roseovarius lutimaris</name>
    <dbReference type="NCBI Taxonomy" id="1005928"/>
    <lineage>
        <taxon>Bacteria</taxon>
        <taxon>Pseudomonadati</taxon>
        <taxon>Pseudomonadota</taxon>
        <taxon>Alphaproteobacteria</taxon>
        <taxon>Rhodobacterales</taxon>
        <taxon>Roseobacteraceae</taxon>
        <taxon>Roseovarius</taxon>
    </lineage>
</organism>
<reference evidence="2" key="1">
    <citation type="submission" date="2016-10" db="EMBL/GenBank/DDBJ databases">
        <authorList>
            <person name="Varghese N."/>
            <person name="Submissions S."/>
        </authorList>
    </citation>
    <scope>NUCLEOTIDE SEQUENCE [LARGE SCALE GENOMIC DNA]</scope>
    <source>
        <strain evidence="2">DSM 28463</strain>
    </source>
</reference>
<accession>A0A1I4YEH2</accession>
<dbReference type="STRING" id="1005928.SAMN04487859_101140"/>